<sequence length="207" mass="22475">MKKTTIILSLLLAAPVLLTASTPAPLYTTTIPAPADLQDYVGTFKMNDSNLPFSQVVVSQQAGKLHYVAGEYEGDFAEVSGKTDTFTANEATVTFVRDGAGQVAKLRLEVSEGTFEGTKEMASFADYAARYKMDGLPFEHIVLTEKSGQLHYEAGEYSGVLVPVPNQADTFDANGRATFKFTRNDQKKVSRMVVEVQGQSYEGVPAK</sequence>
<comment type="caution">
    <text evidence="2">The sequence shown here is derived from an EMBL/GenBank/DDBJ whole genome shotgun (WGS) entry which is preliminary data.</text>
</comment>
<protein>
    <submittedName>
        <fullName evidence="2">Uncharacterized protein</fullName>
    </submittedName>
</protein>
<keyword evidence="1" id="KW-0732">Signal</keyword>
<keyword evidence="3" id="KW-1185">Reference proteome</keyword>
<evidence type="ECO:0000313" key="3">
    <source>
        <dbReference type="Proteomes" id="UP000557307"/>
    </source>
</evidence>
<feature type="chain" id="PRO_5032967178" evidence="1">
    <location>
        <begin position="21"/>
        <end position="207"/>
    </location>
</feature>
<name>A0A840TX80_9BACT</name>
<gene>
    <name evidence="2" type="ORF">HNQ92_002683</name>
</gene>
<dbReference type="Proteomes" id="UP000557307">
    <property type="component" value="Unassembled WGS sequence"/>
</dbReference>
<reference evidence="2 3" key="1">
    <citation type="submission" date="2020-08" db="EMBL/GenBank/DDBJ databases">
        <title>Genomic Encyclopedia of Type Strains, Phase IV (KMG-IV): sequencing the most valuable type-strain genomes for metagenomic binning, comparative biology and taxonomic classification.</title>
        <authorList>
            <person name="Goeker M."/>
        </authorList>
    </citation>
    <scope>NUCLEOTIDE SEQUENCE [LARGE SCALE GENOMIC DNA]</scope>
    <source>
        <strain evidence="2 3">DSM 105074</strain>
    </source>
</reference>
<accession>A0A840TX80</accession>
<feature type="signal peptide" evidence="1">
    <location>
        <begin position="1"/>
        <end position="20"/>
    </location>
</feature>
<dbReference type="AlphaFoldDB" id="A0A840TX80"/>
<organism evidence="2 3">
    <name type="scientific">Rhabdobacter roseus</name>
    <dbReference type="NCBI Taxonomy" id="1655419"/>
    <lineage>
        <taxon>Bacteria</taxon>
        <taxon>Pseudomonadati</taxon>
        <taxon>Bacteroidota</taxon>
        <taxon>Cytophagia</taxon>
        <taxon>Cytophagales</taxon>
        <taxon>Cytophagaceae</taxon>
        <taxon>Rhabdobacter</taxon>
    </lineage>
</organism>
<dbReference type="RefSeq" id="WP_184174469.1">
    <property type="nucleotide sequence ID" value="NZ_JACHGF010000003.1"/>
</dbReference>
<proteinExistence type="predicted"/>
<dbReference type="EMBL" id="JACHGF010000003">
    <property type="protein sequence ID" value="MBB5284540.1"/>
    <property type="molecule type" value="Genomic_DNA"/>
</dbReference>
<evidence type="ECO:0000313" key="2">
    <source>
        <dbReference type="EMBL" id="MBB5284540.1"/>
    </source>
</evidence>
<evidence type="ECO:0000256" key="1">
    <source>
        <dbReference type="SAM" id="SignalP"/>
    </source>
</evidence>